<dbReference type="SUPFAM" id="SSF48056">
    <property type="entry name" value="Di-copper centre-containing domain"/>
    <property type="match status" value="1"/>
</dbReference>
<comment type="caution">
    <text evidence="22">The sequence shown here is derived from an EMBL/GenBank/DDBJ whole genome shotgun (WGS) entry which is preliminary data.</text>
</comment>
<evidence type="ECO:0000256" key="2">
    <source>
        <dbReference type="ARBA" id="ARBA00004573"/>
    </source>
</evidence>
<dbReference type="GO" id="GO:0004503">
    <property type="term" value="F:tyrosinase activity"/>
    <property type="evidence" value="ECO:0007669"/>
    <property type="project" value="UniProtKB-EC"/>
</dbReference>
<dbReference type="GO" id="GO:0042802">
    <property type="term" value="F:identical protein binding"/>
    <property type="evidence" value="ECO:0007669"/>
    <property type="project" value="UniProtKB-ARBA"/>
</dbReference>
<evidence type="ECO:0000256" key="7">
    <source>
        <dbReference type="ARBA" id="ARBA00022729"/>
    </source>
</evidence>
<feature type="signal peptide" evidence="19">
    <location>
        <begin position="1"/>
        <end position="21"/>
    </location>
</feature>
<keyword evidence="13 18" id="KW-0472">Membrane</keyword>
<keyword evidence="11" id="KW-0503">Monooxygenase</keyword>
<organism evidence="22 23">
    <name type="scientific">Triplophysa tibetana</name>
    <dbReference type="NCBI Taxonomy" id="1572043"/>
    <lineage>
        <taxon>Eukaryota</taxon>
        <taxon>Metazoa</taxon>
        <taxon>Chordata</taxon>
        <taxon>Craniata</taxon>
        <taxon>Vertebrata</taxon>
        <taxon>Euteleostomi</taxon>
        <taxon>Actinopterygii</taxon>
        <taxon>Neopterygii</taxon>
        <taxon>Teleostei</taxon>
        <taxon>Ostariophysi</taxon>
        <taxon>Cypriniformes</taxon>
        <taxon>Nemacheilidae</taxon>
        <taxon>Triplophysa</taxon>
    </lineage>
</organism>
<proteinExistence type="inferred from homology"/>
<evidence type="ECO:0000256" key="5">
    <source>
        <dbReference type="ARBA" id="ARBA00022692"/>
    </source>
</evidence>
<keyword evidence="8 18" id="KW-1133">Transmembrane helix</keyword>
<feature type="transmembrane region" description="Helical" evidence="18">
    <location>
        <begin position="478"/>
        <end position="504"/>
    </location>
</feature>
<evidence type="ECO:0000256" key="1">
    <source>
        <dbReference type="ARBA" id="ARBA00001973"/>
    </source>
</evidence>
<dbReference type="Pfam" id="PF00264">
    <property type="entry name" value="Tyrosinase"/>
    <property type="match status" value="1"/>
</dbReference>
<keyword evidence="7 19" id="KW-0732">Signal</keyword>
<dbReference type="EMBL" id="SOYY01000025">
    <property type="protein sequence ID" value="KAA0702415.1"/>
    <property type="molecule type" value="Genomic_DNA"/>
</dbReference>
<feature type="domain" description="Tyrosinase copper-binding" evidence="20">
    <location>
        <begin position="206"/>
        <end position="223"/>
    </location>
</feature>
<dbReference type="InterPro" id="IPR002049">
    <property type="entry name" value="LE_dom"/>
</dbReference>
<evidence type="ECO:0000256" key="18">
    <source>
        <dbReference type="SAM" id="Phobius"/>
    </source>
</evidence>
<accession>A0A5A9MZU3</accession>
<evidence type="ECO:0000256" key="9">
    <source>
        <dbReference type="ARBA" id="ARBA00023002"/>
    </source>
</evidence>
<gene>
    <name evidence="22" type="ORF">E1301_Tti017033</name>
</gene>
<evidence type="ECO:0000256" key="13">
    <source>
        <dbReference type="ARBA" id="ARBA00023136"/>
    </source>
</evidence>
<dbReference type="PROSITE" id="PS00497">
    <property type="entry name" value="TYROSINASE_1"/>
    <property type="match status" value="1"/>
</dbReference>
<dbReference type="CDD" id="cd00055">
    <property type="entry name" value="EGF_Lam"/>
    <property type="match status" value="1"/>
</dbReference>
<keyword evidence="5 18" id="KW-0812">Transmembrane</keyword>
<dbReference type="PRINTS" id="PR00092">
    <property type="entry name" value="TYROSINASE"/>
</dbReference>
<feature type="chain" id="PRO_5022919495" description="Tyrosinase" evidence="19">
    <location>
        <begin position="22"/>
        <end position="538"/>
    </location>
</feature>
<sequence>MNPFFVSLLLFFIQYPSPSLQQFPRPCTTPGVLQSKQCCPVWTGDGSVCGSLSGRGFCQDVTVSDLPNGPQYPHTGVDDREQWPLVFYNRTCQCTGNYMGFNCGECKFGYFGVNCAERRESVRRNIFHLSITERQQFISYLNLAKNTISQDYMIVTGTYAQMNNGTMPMFANISVYDLFVWMHYYVSHDALLGGPGNVWPDIDFAHESAAFMPWHRVYLLFWEHEIRKLTGDFNFTIPYWDWRDAEDCQVCTDELMGGRSPLSPNLISPSSVFSSWKVVCSQPEDYNSRAVLCDGSPEGPLRRNPGNHDRNRVRRLPTSADVEAVLRLTEYETGPMDRRANMSFRNALEGFASPETGLAVTGQSLMHNSLHVFMNGTMSSVQGSANDPIFLLHHVFIDSIFEQWLRRHQPPRTHYPTANAPIGHNDGYFMVPFIPLYRNGDYFLSTKALGYEYAYLLDPGQRFVQEFLTPYLEQAQQIWRWLLAAGILGALVAGITATIIAVACRRRQKRRKVSEYGERQPLLNSSEEEGSTSYQTTL</sequence>
<evidence type="ECO:0000256" key="19">
    <source>
        <dbReference type="SAM" id="SignalP"/>
    </source>
</evidence>
<dbReference type="GO" id="GO:0042438">
    <property type="term" value="P:melanin biosynthetic process"/>
    <property type="evidence" value="ECO:0007669"/>
    <property type="project" value="UniProtKB-KW"/>
</dbReference>
<evidence type="ECO:0000256" key="17">
    <source>
        <dbReference type="SAM" id="MobiDB-lite"/>
    </source>
</evidence>
<evidence type="ECO:0000259" key="20">
    <source>
        <dbReference type="PROSITE" id="PS00497"/>
    </source>
</evidence>
<dbReference type="InterPro" id="IPR050316">
    <property type="entry name" value="Tyrosinase/Hemocyanin"/>
</dbReference>
<name>A0A5A9MZU3_9TELE</name>
<dbReference type="PANTHER" id="PTHR11474">
    <property type="entry name" value="TYROSINASE FAMILY MEMBER"/>
    <property type="match status" value="1"/>
</dbReference>
<keyword evidence="9" id="KW-0560">Oxidoreductase</keyword>
<keyword evidence="14" id="KW-0325">Glycoprotein</keyword>
<dbReference type="PANTHER" id="PTHR11474:SF124">
    <property type="entry name" value="TYROSINASE"/>
    <property type="match status" value="1"/>
</dbReference>
<evidence type="ECO:0000256" key="8">
    <source>
        <dbReference type="ARBA" id="ARBA00022989"/>
    </source>
</evidence>
<comment type="subcellular location">
    <subcellularLocation>
        <location evidence="2">Melanosome membrane</location>
        <topology evidence="2">Single-pass type I membrane protein</topology>
    </subcellularLocation>
</comment>
<keyword evidence="10" id="KW-0186">Copper</keyword>
<comment type="similarity">
    <text evidence="3">Belongs to the tyrosinase family.</text>
</comment>
<evidence type="ECO:0000256" key="4">
    <source>
        <dbReference type="ARBA" id="ARBA00011906"/>
    </source>
</evidence>
<keyword evidence="6" id="KW-0479">Metal-binding</keyword>
<feature type="domain" description="Tyrosinase copper-binding" evidence="21">
    <location>
        <begin position="387"/>
        <end position="398"/>
    </location>
</feature>
<evidence type="ECO:0000256" key="6">
    <source>
        <dbReference type="ARBA" id="ARBA00022723"/>
    </source>
</evidence>
<dbReference type="GO" id="GO:0046872">
    <property type="term" value="F:metal ion binding"/>
    <property type="evidence" value="ECO:0007669"/>
    <property type="project" value="UniProtKB-KW"/>
</dbReference>
<evidence type="ECO:0000256" key="12">
    <source>
        <dbReference type="ARBA" id="ARBA00023101"/>
    </source>
</evidence>
<feature type="region of interest" description="Disordered" evidence="17">
    <location>
        <begin position="515"/>
        <end position="538"/>
    </location>
</feature>
<comment type="cofactor">
    <cofactor evidence="1">
        <name>Cu(2+)</name>
        <dbReference type="ChEBI" id="CHEBI:29036"/>
    </cofactor>
</comment>
<evidence type="ECO:0000313" key="22">
    <source>
        <dbReference type="EMBL" id="KAA0702415.1"/>
    </source>
</evidence>
<evidence type="ECO:0000259" key="21">
    <source>
        <dbReference type="PROSITE" id="PS00498"/>
    </source>
</evidence>
<dbReference type="OrthoDB" id="6132182at2759"/>
<dbReference type="InterPro" id="IPR008922">
    <property type="entry name" value="Di-copper_centre_dom_sf"/>
</dbReference>
<dbReference type="GO" id="GO:0043473">
    <property type="term" value="P:pigmentation"/>
    <property type="evidence" value="ECO:0007669"/>
    <property type="project" value="TreeGrafter"/>
</dbReference>
<dbReference type="FunFam" id="1.10.1280.10:FF:000003">
    <property type="entry name" value="Tyrosinase"/>
    <property type="match status" value="1"/>
</dbReference>
<evidence type="ECO:0000313" key="23">
    <source>
        <dbReference type="Proteomes" id="UP000324632"/>
    </source>
</evidence>
<dbReference type="Proteomes" id="UP000324632">
    <property type="component" value="Chromosome 25"/>
</dbReference>
<evidence type="ECO:0000256" key="3">
    <source>
        <dbReference type="ARBA" id="ARBA00009928"/>
    </source>
</evidence>
<dbReference type="InterPro" id="IPR002227">
    <property type="entry name" value="Tyrosinase_Cu-bd"/>
</dbReference>
<evidence type="ECO:0000256" key="15">
    <source>
        <dbReference type="ARBA" id="ARBA00039304"/>
    </source>
</evidence>
<evidence type="ECO:0000256" key="11">
    <source>
        <dbReference type="ARBA" id="ARBA00023033"/>
    </source>
</evidence>
<dbReference type="GO" id="GO:0033162">
    <property type="term" value="C:melanosome membrane"/>
    <property type="evidence" value="ECO:0007669"/>
    <property type="project" value="UniProtKB-SubCell"/>
</dbReference>
<keyword evidence="23" id="KW-1185">Reference proteome</keyword>
<dbReference type="Gene3D" id="1.10.1280.10">
    <property type="entry name" value="Di-copper center containing domain from catechol oxidase"/>
    <property type="match status" value="1"/>
</dbReference>
<keyword evidence="12" id="KW-0470">Melanin biosynthesis</keyword>
<dbReference type="AlphaFoldDB" id="A0A5A9MZU3"/>
<protein>
    <recommendedName>
        <fullName evidence="15">Tyrosinase</fullName>
        <ecNumber evidence="4">1.14.18.1</ecNumber>
    </recommendedName>
    <alternativeName>
        <fullName evidence="16">Monophenol monooxygenase</fullName>
    </alternativeName>
</protein>
<evidence type="ECO:0000256" key="16">
    <source>
        <dbReference type="ARBA" id="ARBA00042251"/>
    </source>
</evidence>
<evidence type="ECO:0000256" key="10">
    <source>
        <dbReference type="ARBA" id="ARBA00023008"/>
    </source>
</evidence>
<reference evidence="22 23" key="1">
    <citation type="journal article" date="2019" name="Mol. Ecol. Resour.">
        <title>Chromosome-level genome assembly of Triplophysa tibetana, a fish adapted to the harsh high-altitude environment of the Tibetan Plateau.</title>
        <authorList>
            <person name="Yang X."/>
            <person name="Liu H."/>
            <person name="Ma Z."/>
            <person name="Zou Y."/>
            <person name="Zou M."/>
            <person name="Mao Y."/>
            <person name="Li X."/>
            <person name="Wang H."/>
            <person name="Chen T."/>
            <person name="Wang W."/>
            <person name="Yang R."/>
        </authorList>
    </citation>
    <scope>NUCLEOTIDE SEQUENCE [LARGE SCALE GENOMIC DNA]</scope>
    <source>
        <strain evidence="22">TTIB1903HZAU</strain>
        <tissue evidence="22">Muscle</tissue>
    </source>
</reference>
<dbReference type="EC" id="1.14.18.1" evidence="4"/>
<dbReference type="PROSITE" id="PS00498">
    <property type="entry name" value="TYROSINASE_2"/>
    <property type="match status" value="1"/>
</dbReference>
<evidence type="ECO:0000256" key="14">
    <source>
        <dbReference type="ARBA" id="ARBA00023180"/>
    </source>
</evidence>